<dbReference type="InterPro" id="IPR050524">
    <property type="entry name" value="APC_YAT"/>
</dbReference>
<feature type="transmembrane region" description="Helical" evidence="7">
    <location>
        <begin position="133"/>
        <end position="155"/>
    </location>
</feature>
<dbReference type="STRING" id="2025994.A0A2T3A8G3"/>
<name>A0A2T3A8G3_9PEZI</name>
<feature type="transmembrane region" description="Helical" evidence="7">
    <location>
        <begin position="81"/>
        <end position="100"/>
    </location>
</feature>
<feature type="transmembrane region" description="Helical" evidence="7">
    <location>
        <begin position="420"/>
        <end position="438"/>
    </location>
</feature>
<keyword evidence="6 7" id="KW-0472">Membrane</keyword>
<dbReference type="Pfam" id="PF00324">
    <property type="entry name" value="AA_permease"/>
    <property type="match status" value="1"/>
</dbReference>
<feature type="transmembrane region" description="Helical" evidence="7">
    <location>
        <begin position="161"/>
        <end position="183"/>
    </location>
</feature>
<dbReference type="FunCoup" id="A0A2T3A8G3">
    <property type="interactions" value="134"/>
</dbReference>
<dbReference type="PANTHER" id="PTHR43341:SF6">
    <property type="entry name" value="AMINO ACID TRANSPORTER (EUROFUNG)"/>
    <property type="match status" value="1"/>
</dbReference>
<dbReference type="GO" id="GO:0016020">
    <property type="term" value="C:membrane"/>
    <property type="evidence" value="ECO:0007669"/>
    <property type="project" value="UniProtKB-SubCell"/>
</dbReference>
<feature type="transmembrane region" description="Helical" evidence="7">
    <location>
        <begin position="195"/>
        <end position="212"/>
    </location>
</feature>
<keyword evidence="2" id="KW-0813">Transport</keyword>
<dbReference type="OrthoDB" id="10062876at2759"/>
<feature type="transmembrane region" description="Helical" evidence="7">
    <location>
        <begin position="55"/>
        <end position="75"/>
    </location>
</feature>
<evidence type="ECO:0000313" key="9">
    <source>
        <dbReference type="EMBL" id="PSR85694.1"/>
    </source>
</evidence>
<evidence type="ECO:0000256" key="3">
    <source>
        <dbReference type="ARBA" id="ARBA00022692"/>
    </source>
</evidence>
<proteinExistence type="predicted"/>
<protein>
    <submittedName>
        <fullName evidence="9">Amino acid transporter-like protein</fullName>
    </submittedName>
</protein>
<reference evidence="9 10" key="1">
    <citation type="journal article" date="2018" name="Mycol. Prog.">
        <title>Coniella lustricola, a new species from submerged detritus.</title>
        <authorList>
            <person name="Raudabaugh D.B."/>
            <person name="Iturriaga T."/>
            <person name="Carver A."/>
            <person name="Mondo S."/>
            <person name="Pangilinan J."/>
            <person name="Lipzen A."/>
            <person name="He G."/>
            <person name="Amirebrahimi M."/>
            <person name="Grigoriev I.V."/>
            <person name="Miller A.N."/>
        </authorList>
    </citation>
    <scope>NUCLEOTIDE SEQUENCE [LARGE SCALE GENOMIC DNA]</scope>
    <source>
        <strain evidence="9 10">B22-T-1</strain>
    </source>
</reference>
<keyword evidence="3 7" id="KW-0812">Transmembrane</keyword>
<evidence type="ECO:0000256" key="2">
    <source>
        <dbReference type="ARBA" id="ARBA00022448"/>
    </source>
</evidence>
<keyword evidence="10" id="KW-1185">Reference proteome</keyword>
<sequence>MASIKEMGGGGIDNTAATAASDKKFPTARYDETAGSVRENTDALQRHLGNRQIQMIAIGGSIGTALFVSIGNGLIDGGPGSLLLAYTIYTCLLGLVNNCMAEMTVFMPISGSFIRFAGKWVDEAFGFMSGWNFYLYEAAMIPFEISAINLVLTFWRDDIPVAAVCAACVVLYGAINVFAVKYYGEVEFWLSTGKFLLILIVFSFTFITMVGGNPEHDAYGFRYWDTPGAFVEYIHSGTLGRFQGFLGALWSAAFTIVGPEYLAMVAGEAERPRVYLKQGFKTVYWRFGFFFIGGALCVGIIIPSNDPTLIANNSSGTAAGSPYVIAMQNLGIGVLPHITNALMITSIFSAGNAYTYCAMRSLYGLALEGQAPRIFAKCTRSGIPVYAFAVTMLFPLLSFLDVSSGTSQALTWFANLTEAAQLIDFIVMCVTYLFFYRALKAQGVDRATLPYRGWFQPYCAWIGLVGEVLVLGCYGYETFLPGNWDLGTFFSYYTMVFVAVVTYVGWKLVKGTKVVRAQEADLVWDRPVIDQYEAGLTTAPVGFWREVGGMIGCGKSNRRRKSGEDGSG</sequence>
<feature type="transmembrane region" description="Helical" evidence="7">
    <location>
        <begin position="283"/>
        <end position="302"/>
    </location>
</feature>
<dbReference type="FunFam" id="1.20.1740.10:FF:000006">
    <property type="entry name" value="General amino acid permease"/>
    <property type="match status" value="1"/>
</dbReference>
<dbReference type="PIRSF" id="PIRSF006060">
    <property type="entry name" value="AA_transporter"/>
    <property type="match status" value="1"/>
</dbReference>
<dbReference type="InterPro" id="IPR004841">
    <property type="entry name" value="AA-permease/SLC12A_dom"/>
</dbReference>
<evidence type="ECO:0000256" key="7">
    <source>
        <dbReference type="SAM" id="Phobius"/>
    </source>
</evidence>
<accession>A0A2T3A8G3</accession>
<evidence type="ECO:0000256" key="6">
    <source>
        <dbReference type="ARBA" id="ARBA00023136"/>
    </source>
</evidence>
<dbReference type="EMBL" id="KZ678439">
    <property type="protein sequence ID" value="PSR85694.1"/>
    <property type="molecule type" value="Genomic_DNA"/>
</dbReference>
<feature type="transmembrane region" description="Helical" evidence="7">
    <location>
        <begin position="383"/>
        <end position="400"/>
    </location>
</feature>
<feature type="transmembrane region" description="Helical" evidence="7">
    <location>
        <begin position="489"/>
        <end position="506"/>
    </location>
</feature>
<keyword evidence="5 7" id="KW-1133">Transmembrane helix</keyword>
<dbReference type="InParanoid" id="A0A2T3A8G3"/>
<dbReference type="PANTHER" id="PTHR43341">
    <property type="entry name" value="AMINO ACID PERMEASE"/>
    <property type="match status" value="1"/>
</dbReference>
<evidence type="ECO:0000313" key="10">
    <source>
        <dbReference type="Proteomes" id="UP000241462"/>
    </source>
</evidence>
<organism evidence="9 10">
    <name type="scientific">Coniella lustricola</name>
    <dbReference type="NCBI Taxonomy" id="2025994"/>
    <lineage>
        <taxon>Eukaryota</taxon>
        <taxon>Fungi</taxon>
        <taxon>Dikarya</taxon>
        <taxon>Ascomycota</taxon>
        <taxon>Pezizomycotina</taxon>
        <taxon>Sordariomycetes</taxon>
        <taxon>Sordariomycetidae</taxon>
        <taxon>Diaporthales</taxon>
        <taxon>Schizoparmaceae</taxon>
        <taxon>Coniella</taxon>
    </lineage>
</organism>
<evidence type="ECO:0000256" key="5">
    <source>
        <dbReference type="ARBA" id="ARBA00022989"/>
    </source>
</evidence>
<evidence type="ECO:0000256" key="1">
    <source>
        <dbReference type="ARBA" id="ARBA00004141"/>
    </source>
</evidence>
<dbReference type="AlphaFoldDB" id="A0A2T3A8G3"/>
<evidence type="ECO:0000259" key="8">
    <source>
        <dbReference type="Pfam" id="PF00324"/>
    </source>
</evidence>
<keyword evidence="4" id="KW-0029">Amino-acid transport</keyword>
<feature type="transmembrane region" description="Helical" evidence="7">
    <location>
        <begin position="458"/>
        <end position="477"/>
    </location>
</feature>
<dbReference type="Proteomes" id="UP000241462">
    <property type="component" value="Unassembled WGS sequence"/>
</dbReference>
<feature type="domain" description="Amino acid permease/ SLC12A" evidence="8">
    <location>
        <begin position="53"/>
        <end position="513"/>
    </location>
</feature>
<comment type="subcellular location">
    <subcellularLocation>
        <location evidence="1">Membrane</location>
        <topology evidence="1">Multi-pass membrane protein</topology>
    </subcellularLocation>
</comment>
<dbReference type="Gene3D" id="1.20.1740.10">
    <property type="entry name" value="Amino acid/polyamine transporter I"/>
    <property type="match status" value="1"/>
</dbReference>
<evidence type="ECO:0000256" key="4">
    <source>
        <dbReference type="ARBA" id="ARBA00022970"/>
    </source>
</evidence>
<feature type="transmembrane region" description="Helical" evidence="7">
    <location>
        <begin position="341"/>
        <end position="363"/>
    </location>
</feature>
<dbReference type="GO" id="GO:0015171">
    <property type="term" value="F:amino acid transmembrane transporter activity"/>
    <property type="evidence" value="ECO:0007669"/>
    <property type="project" value="TreeGrafter"/>
</dbReference>
<gene>
    <name evidence="9" type="ORF">BD289DRAFT_252982</name>
</gene>
<feature type="transmembrane region" description="Helical" evidence="7">
    <location>
        <begin position="242"/>
        <end position="262"/>
    </location>
</feature>